<sequence>MEIEGEDGTKLLILKPGDKTVFGRGGAAGFTTDDLTVSRRHVSLELKPLLAGDGTDSDRVSFEVLGRNPVWVRRREPGEKIRTFRRSETGEIAAGDRFCVSGQLPVWFTLKSRDEATEERDSVSESGLDCIDIDPVKEFGFLVIGKEFDQYPKSRIRDIKQWEWFLEDSTKGNSDDEDDDDGDKKGLSKKRRRGRGKKGNEEEDDWSAESEEEKDLLVKSKRVVTPTYSTRSKKTKKDVNASSSSSSSHAQTKQRGRVDIDEEDDDDDDETLGGFIVSDEEAELEEEDEPNTDDDEELVEEDEDED</sequence>
<keyword evidence="2" id="KW-1185">Reference proteome</keyword>
<proteinExistence type="predicted"/>
<dbReference type="CDD" id="cd22671">
    <property type="entry name" value="FHA_APTX-like"/>
    <property type="match status" value="1"/>
</dbReference>
<feature type="compositionally biased region" description="Acidic residues" evidence="1">
    <location>
        <begin position="260"/>
        <end position="271"/>
    </location>
</feature>
<organism evidence="2 3">
    <name type="scientific">Raphanus sativus</name>
    <name type="common">Radish</name>
    <name type="synonym">Raphanus raphanistrum var. sativus</name>
    <dbReference type="NCBI Taxonomy" id="3726"/>
    <lineage>
        <taxon>Eukaryota</taxon>
        <taxon>Viridiplantae</taxon>
        <taxon>Streptophyta</taxon>
        <taxon>Embryophyta</taxon>
        <taxon>Tracheophyta</taxon>
        <taxon>Spermatophyta</taxon>
        <taxon>Magnoliopsida</taxon>
        <taxon>eudicotyledons</taxon>
        <taxon>Gunneridae</taxon>
        <taxon>Pentapetalae</taxon>
        <taxon>rosids</taxon>
        <taxon>malvids</taxon>
        <taxon>Brassicales</taxon>
        <taxon>Brassicaceae</taxon>
        <taxon>Brassiceae</taxon>
        <taxon>Raphanus</taxon>
    </lineage>
</organism>
<dbReference type="OrthoDB" id="688570at2759"/>
<reference evidence="3" key="2">
    <citation type="submission" date="2025-08" db="UniProtKB">
        <authorList>
            <consortium name="RefSeq"/>
        </authorList>
    </citation>
    <scope>IDENTIFICATION</scope>
    <source>
        <tissue evidence="3">Leaf</tissue>
    </source>
</reference>
<dbReference type="AlphaFoldDB" id="A0A6J0P2C1"/>
<name>A0A6J0P2C1_RAPSA</name>
<dbReference type="RefSeq" id="XP_018490825.1">
    <property type="nucleotide sequence ID" value="XM_018635323.2"/>
</dbReference>
<evidence type="ECO:0000256" key="1">
    <source>
        <dbReference type="SAM" id="MobiDB-lite"/>
    </source>
</evidence>
<dbReference type="Gene3D" id="2.60.200.20">
    <property type="match status" value="1"/>
</dbReference>
<dbReference type="GeneID" id="108861458"/>
<dbReference type="KEGG" id="rsz:108861458"/>
<accession>A0A6J0P2C1</accession>
<dbReference type="PANTHER" id="PTHR37733:SF1">
    <property type="entry name" value="SMAD_FHA DOMAIN-CONTAINING PROTEIN"/>
    <property type="match status" value="1"/>
</dbReference>
<dbReference type="SUPFAM" id="SSF49879">
    <property type="entry name" value="SMAD/FHA domain"/>
    <property type="match status" value="1"/>
</dbReference>
<evidence type="ECO:0000313" key="2">
    <source>
        <dbReference type="Proteomes" id="UP000504610"/>
    </source>
</evidence>
<feature type="region of interest" description="Disordered" evidence="1">
    <location>
        <begin position="170"/>
        <end position="306"/>
    </location>
</feature>
<dbReference type="InterPro" id="IPR008984">
    <property type="entry name" value="SMAD_FHA_dom_sf"/>
</dbReference>
<dbReference type="Proteomes" id="UP000504610">
    <property type="component" value="Chromosome 5"/>
</dbReference>
<protein>
    <submittedName>
        <fullName evidence="3">Uncharacterized protein LOC108861458</fullName>
    </submittedName>
</protein>
<reference evidence="2" key="1">
    <citation type="journal article" date="2019" name="Database">
        <title>The radish genome database (RadishGD): an integrated information resource for radish genomics.</title>
        <authorList>
            <person name="Yu H.J."/>
            <person name="Baek S."/>
            <person name="Lee Y.J."/>
            <person name="Cho A."/>
            <person name="Mun J.H."/>
        </authorList>
    </citation>
    <scope>NUCLEOTIDE SEQUENCE [LARGE SCALE GENOMIC DNA]</scope>
    <source>
        <strain evidence="2">cv. WK10039</strain>
    </source>
</reference>
<evidence type="ECO:0000313" key="3">
    <source>
        <dbReference type="RefSeq" id="XP_018490825.1"/>
    </source>
</evidence>
<feature type="compositionally biased region" description="Acidic residues" evidence="1">
    <location>
        <begin position="278"/>
        <end position="306"/>
    </location>
</feature>
<feature type="compositionally biased region" description="Basic residues" evidence="1">
    <location>
        <begin position="187"/>
        <end position="197"/>
    </location>
</feature>
<gene>
    <name evidence="3" type="primary">LOC108861458</name>
</gene>
<feature type="compositionally biased region" description="Acidic residues" evidence="1">
    <location>
        <begin position="201"/>
        <end position="214"/>
    </location>
</feature>
<dbReference type="PANTHER" id="PTHR37733">
    <property type="entry name" value="SMAD/FHA DOMAIN-CONTAINING PROTEIN"/>
    <property type="match status" value="1"/>
</dbReference>